<dbReference type="EMBL" id="HACM01010800">
    <property type="protein sequence ID" value="CRZ11242.1"/>
    <property type="molecule type" value="Transcribed_RNA"/>
</dbReference>
<dbReference type="AlphaFoldDB" id="A0A0H5RCB4"/>
<name>A0A0H5RCB4_9EUKA</name>
<evidence type="ECO:0000256" key="1">
    <source>
        <dbReference type="SAM" id="SignalP"/>
    </source>
</evidence>
<feature type="chain" id="PRO_5005223150" evidence="1">
    <location>
        <begin position="20"/>
        <end position="102"/>
    </location>
</feature>
<feature type="signal peptide" evidence="1">
    <location>
        <begin position="1"/>
        <end position="19"/>
    </location>
</feature>
<accession>A0A0H5RCB4</accession>
<feature type="non-terminal residue" evidence="2">
    <location>
        <position position="1"/>
    </location>
</feature>
<sequence length="102" mass="11781">LNPIILIFGVGLLFQPLNATKTDLNEAIENGNESAEQLAMMFNPSVIIDSRLKIEGDIGRNRYRNKEYDRYKITVLNLSLFYCRENVAIILIDRWADIFTQD</sequence>
<organism evidence="2">
    <name type="scientific">Spongospora subterranea</name>
    <dbReference type="NCBI Taxonomy" id="70186"/>
    <lineage>
        <taxon>Eukaryota</taxon>
        <taxon>Sar</taxon>
        <taxon>Rhizaria</taxon>
        <taxon>Endomyxa</taxon>
        <taxon>Phytomyxea</taxon>
        <taxon>Plasmodiophorida</taxon>
        <taxon>Plasmodiophoridae</taxon>
        <taxon>Spongospora</taxon>
    </lineage>
</organism>
<keyword evidence="1" id="KW-0732">Signal</keyword>
<proteinExistence type="predicted"/>
<protein>
    <submittedName>
        <fullName evidence="2">Uncharacterized protein</fullName>
    </submittedName>
</protein>
<feature type="non-terminal residue" evidence="2">
    <location>
        <position position="102"/>
    </location>
</feature>
<evidence type="ECO:0000313" key="2">
    <source>
        <dbReference type="EMBL" id="CRZ11242.1"/>
    </source>
</evidence>
<reference evidence="2" key="1">
    <citation type="submission" date="2015-04" db="EMBL/GenBank/DDBJ databases">
        <title>The genome sequence of the plant pathogenic Rhizarian Plasmodiophora brassicae reveals insights in its biotrophic life cycle and the origin of chitin synthesis.</title>
        <authorList>
            <person name="Schwelm A."/>
            <person name="Fogelqvist J."/>
            <person name="Knaust A."/>
            <person name="Julke S."/>
            <person name="Lilja T."/>
            <person name="Dhandapani V."/>
            <person name="Bonilla-Rosso G."/>
            <person name="Karlsson M."/>
            <person name="Shevchenko A."/>
            <person name="Choi S.R."/>
            <person name="Kim H.G."/>
            <person name="Park J.Y."/>
            <person name="Lim Y.P."/>
            <person name="Ludwig-Muller J."/>
            <person name="Dixelius C."/>
        </authorList>
    </citation>
    <scope>NUCLEOTIDE SEQUENCE</scope>
    <source>
        <tissue evidence="2">Potato root galls</tissue>
    </source>
</reference>